<dbReference type="STRING" id="1445577.A0A010SN36"/>
<dbReference type="PROSITE" id="PS50053">
    <property type="entry name" value="UBIQUITIN_2"/>
    <property type="match status" value="1"/>
</dbReference>
<reference evidence="2 3" key="1">
    <citation type="submission" date="2014-02" db="EMBL/GenBank/DDBJ databases">
        <title>The genome sequence of Colletotrichum fioriniae PJ7.</title>
        <authorList>
            <person name="Baroncelli R."/>
            <person name="Thon M.R."/>
        </authorList>
    </citation>
    <scope>NUCLEOTIDE SEQUENCE [LARGE SCALE GENOMIC DNA]</scope>
    <source>
        <strain evidence="2 3">PJ7</strain>
    </source>
</reference>
<dbReference type="InterPro" id="IPR000626">
    <property type="entry name" value="Ubiquitin-like_dom"/>
</dbReference>
<dbReference type="InterPro" id="IPR029071">
    <property type="entry name" value="Ubiquitin-like_domsf"/>
</dbReference>
<evidence type="ECO:0000259" key="1">
    <source>
        <dbReference type="PROSITE" id="PS50053"/>
    </source>
</evidence>
<evidence type="ECO:0000313" key="2">
    <source>
        <dbReference type="EMBL" id="EXF86328.1"/>
    </source>
</evidence>
<dbReference type="Proteomes" id="UP000020467">
    <property type="component" value="Unassembled WGS sequence"/>
</dbReference>
<dbReference type="eggNOG" id="KOG0003">
    <property type="taxonomic scope" value="Eukaryota"/>
</dbReference>
<dbReference type="InterPro" id="IPR050158">
    <property type="entry name" value="Ubiquitin_ubiquitin-like"/>
</dbReference>
<keyword evidence="3" id="KW-1185">Reference proteome</keyword>
<dbReference type="OrthoDB" id="428577at2759"/>
<evidence type="ECO:0000313" key="3">
    <source>
        <dbReference type="Proteomes" id="UP000020467"/>
    </source>
</evidence>
<dbReference type="Gene3D" id="3.10.20.90">
    <property type="entry name" value="Phosphatidylinositol 3-kinase Catalytic Subunit, Chain A, domain 1"/>
    <property type="match status" value="1"/>
</dbReference>
<dbReference type="HOGENOM" id="CLU_028134_0_0_1"/>
<dbReference type="SMART" id="SM00213">
    <property type="entry name" value="UBQ"/>
    <property type="match status" value="1"/>
</dbReference>
<comment type="caution">
    <text evidence="2">The sequence shown here is derived from an EMBL/GenBank/DDBJ whole genome shotgun (WGS) entry which is preliminary data.</text>
</comment>
<protein>
    <submittedName>
        <fullName evidence="2">Polyubiquitin</fullName>
    </submittedName>
</protein>
<accession>A0A010SN36</accession>
<dbReference type="AlphaFoldDB" id="A0A010SN36"/>
<organism evidence="2 3">
    <name type="scientific">Colletotrichum fioriniae PJ7</name>
    <dbReference type="NCBI Taxonomy" id="1445577"/>
    <lineage>
        <taxon>Eukaryota</taxon>
        <taxon>Fungi</taxon>
        <taxon>Dikarya</taxon>
        <taxon>Ascomycota</taxon>
        <taxon>Pezizomycotina</taxon>
        <taxon>Sordariomycetes</taxon>
        <taxon>Hypocreomycetidae</taxon>
        <taxon>Glomerellales</taxon>
        <taxon>Glomerellaceae</taxon>
        <taxon>Colletotrichum</taxon>
        <taxon>Colletotrichum acutatum species complex</taxon>
    </lineage>
</organism>
<gene>
    <name evidence="2" type="ORF">CFIO01_00025</name>
</gene>
<dbReference type="SUPFAM" id="SSF54236">
    <property type="entry name" value="Ubiquitin-like"/>
    <property type="match status" value="1"/>
</dbReference>
<dbReference type="PANTHER" id="PTHR10666">
    <property type="entry name" value="UBIQUITIN"/>
    <property type="match status" value="1"/>
</dbReference>
<name>A0A010SN36_9PEZI</name>
<dbReference type="KEGG" id="cfj:CFIO01_00025"/>
<dbReference type="InterPro" id="IPR019956">
    <property type="entry name" value="Ubiquitin_dom"/>
</dbReference>
<dbReference type="PRINTS" id="PR00348">
    <property type="entry name" value="UBIQUITIN"/>
</dbReference>
<proteinExistence type="predicted"/>
<feature type="domain" description="Ubiquitin-like" evidence="1">
    <location>
        <begin position="109"/>
        <end position="184"/>
    </location>
</feature>
<dbReference type="Pfam" id="PF00240">
    <property type="entry name" value="ubiquitin"/>
    <property type="match status" value="1"/>
</dbReference>
<sequence length="414" mass="46084">MSPTPLVMMVFGDRRRLTARPDTYRSLLSDARNAFGSQAVDLIVHCTPKSGELEFELDRSAYRAVEDGCVLRLEPKAAPIIKLEDEPQEAPKRKRACPGDIAGSSRLLMNVSVRTLTGKTIRLSISPAATVADLKSAVQAAEGIPLDQQRLIYRGQQMEPKKTLRYYSVIENDTLHLVLRLRGGKPAIYLLSPTELSNVSVMVNLSHHWSISNIYPLVKGAVGQDNVSWEASAKPDGTLKDTATGVECSYLFWEADALNDPLSKVTETHGFNPQNPLAYFADNYVLSFDDFVPYLDRVLTSLALTPAMRTEMIVYWLPKFQSIRDRGLQIAFNFIPQSDFEKAAKLTVTPSPSTVARVFLVFRGVVGGKDEDNRARLGDLHWPSMIGIDVDGMKDQSKFRVMEWGGMEVNMELA</sequence>
<dbReference type="EMBL" id="JARH01000012">
    <property type="protein sequence ID" value="EXF86328.1"/>
    <property type="molecule type" value="Genomic_DNA"/>
</dbReference>